<evidence type="ECO:0000256" key="4">
    <source>
        <dbReference type="ARBA" id="ARBA00022692"/>
    </source>
</evidence>
<accession>A0A7J7JHB9</accession>
<comment type="subcellular location">
    <subcellularLocation>
        <location evidence="1">Membrane</location>
        <topology evidence="1">Multi-pass membrane protein</topology>
    </subcellularLocation>
</comment>
<keyword evidence="5" id="KW-0677">Repeat</keyword>
<evidence type="ECO:0000256" key="6">
    <source>
        <dbReference type="ARBA" id="ARBA00022989"/>
    </source>
</evidence>
<dbReference type="InterPro" id="IPR018108">
    <property type="entry name" value="MCP_transmembrane"/>
</dbReference>
<keyword evidence="11" id="KW-1185">Reference proteome</keyword>
<dbReference type="InterPro" id="IPR023395">
    <property type="entry name" value="MCP_dom_sf"/>
</dbReference>
<protein>
    <submittedName>
        <fullName evidence="10">Uncharacterized protein</fullName>
    </submittedName>
</protein>
<keyword evidence="4 8" id="KW-0812">Transmembrane</keyword>
<dbReference type="Proteomes" id="UP000593567">
    <property type="component" value="Unassembled WGS sequence"/>
</dbReference>
<sequence>MSTTENIQSGKREVYLRFLLGGLSNGTGSAVMHPMDTMKVRLQLDNELSAKTNNIFKDRYYKGVFRGCYRVISEEGIRALYRG</sequence>
<evidence type="ECO:0000313" key="11">
    <source>
        <dbReference type="Proteomes" id="UP000593567"/>
    </source>
</evidence>
<keyword evidence="3 9" id="KW-0813">Transport</keyword>
<comment type="caution">
    <text evidence="10">The sequence shown here is derived from an EMBL/GenBank/DDBJ whole genome shotgun (WGS) entry which is preliminary data.</text>
</comment>
<evidence type="ECO:0000256" key="3">
    <source>
        <dbReference type="ARBA" id="ARBA00022448"/>
    </source>
</evidence>
<evidence type="ECO:0000256" key="8">
    <source>
        <dbReference type="PROSITE-ProRule" id="PRU00282"/>
    </source>
</evidence>
<dbReference type="OrthoDB" id="18574at2759"/>
<reference evidence="10" key="1">
    <citation type="submission" date="2020-06" db="EMBL/GenBank/DDBJ databases">
        <title>Draft genome of Bugula neritina, a colonial animal packing powerful symbionts and potential medicines.</title>
        <authorList>
            <person name="Rayko M."/>
        </authorList>
    </citation>
    <scope>NUCLEOTIDE SEQUENCE [LARGE SCALE GENOMIC DNA]</scope>
    <source>
        <strain evidence="10">Kwan_BN1</strain>
    </source>
</reference>
<evidence type="ECO:0000256" key="5">
    <source>
        <dbReference type="ARBA" id="ARBA00022737"/>
    </source>
</evidence>
<keyword evidence="6" id="KW-1133">Transmembrane helix</keyword>
<keyword evidence="7 8" id="KW-0472">Membrane</keyword>
<dbReference type="EMBL" id="VXIV02002505">
    <property type="protein sequence ID" value="KAF6024991.1"/>
    <property type="molecule type" value="Genomic_DNA"/>
</dbReference>
<evidence type="ECO:0000256" key="2">
    <source>
        <dbReference type="ARBA" id="ARBA00006375"/>
    </source>
</evidence>
<gene>
    <name evidence="10" type="ORF">EB796_016704</name>
</gene>
<dbReference type="Pfam" id="PF00153">
    <property type="entry name" value="Mito_carr"/>
    <property type="match status" value="1"/>
</dbReference>
<dbReference type="AlphaFoldDB" id="A0A7J7JHB9"/>
<name>A0A7J7JHB9_BUGNE</name>
<dbReference type="SUPFAM" id="SSF103506">
    <property type="entry name" value="Mitochondrial carrier"/>
    <property type="match status" value="1"/>
</dbReference>
<dbReference type="GO" id="GO:0016020">
    <property type="term" value="C:membrane"/>
    <property type="evidence" value="ECO:0007669"/>
    <property type="project" value="UniProtKB-SubCell"/>
</dbReference>
<evidence type="ECO:0000256" key="1">
    <source>
        <dbReference type="ARBA" id="ARBA00004141"/>
    </source>
</evidence>
<proteinExistence type="inferred from homology"/>
<feature type="repeat" description="Solcar" evidence="8">
    <location>
        <begin position="12"/>
        <end position="83"/>
    </location>
</feature>
<evidence type="ECO:0000313" key="10">
    <source>
        <dbReference type="EMBL" id="KAF6024991.1"/>
    </source>
</evidence>
<organism evidence="10 11">
    <name type="scientific">Bugula neritina</name>
    <name type="common">Brown bryozoan</name>
    <name type="synonym">Sertularia neritina</name>
    <dbReference type="NCBI Taxonomy" id="10212"/>
    <lineage>
        <taxon>Eukaryota</taxon>
        <taxon>Metazoa</taxon>
        <taxon>Spiralia</taxon>
        <taxon>Lophotrochozoa</taxon>
        <taxon>Bryozoa</taxon>
        <taxon>Gymnolaemata</taxon>
        <taxon>Cheilostomatida</taxon>
        <taxon>Flustrina</taxon>
        <taxon>Buguloidea</taxon>
        <taxon>Bugulidae</taxon>
        <taxon>Bugula</taxon>
    </lineage>
</organism>
<dbReference type="Gene3D" id="1.50.40.10">
    <property type="entry name" value="Mitochondrial carrier domain"/>
    <property type="match status" value="1"/>
</dbReference>
<comment type="similarity">
    <text evidence="2 9">Belongs to the mitochondrial carrier (TC 2.A.29) family.</text>
</comment>
<evidence type="ECO:0000256" key="9">
    <source>
        <dbReference type="RuleBase" id="RU000488"/>
    </source>
</evidence>
<dbReference type="PANTHER" id="PTHR45618">
    <property type="entry name" value="MITOCHONDRIAL DICARBOXYLATE CARRIER-RELATED"/>
    <property type="match status" value="1"/>
</dbReference>
<dbReference type="InterPro" id="IPR050391">
    <property type="entry name" value="Mito_Metabolite_Transporter"/>
</dbReference>
<dbReference type="PROSITE" id="PS50920">
    <property type="entry name" value="SOLCAR"/>
    <property type="match status" value="1"/>
</dbReference>
<evidence type="ECO:0000256" key="7">
    <source>
        <dbReference type="ARBA" id="ARBA00023136"/>
    </source>
</evidence>